<reference evidence="5" key="2">
    <citation type="journal article" date="2010" name="Nature">
        <title>Comparative genomics reveals mobile pathogenicity chromosomes in Fusarium.</title>
        <authorList>
            <person name="Ma L.J."/>
            <person name="van der Does H.C."/>
            <person name="Borkovich K.A."/>
            <person name="Coleman J.J."/>
            <person name="Daboussi M.J."/>
            <person name="Di Pietro A."/>
            <person name="Dufresne M."/>
            <person name="Freitag M."/>
            <person name="Grabherr M."/>
            <person name="Henrissat B."/>
            <person name="Houterman P.M."/>
            <person name="Kang S."/>
            <person name="Shim W.B."/>
            <person name="Woloshuk C."/>
            <person name="Xie X."/>
            <person name="Xu J.R."/>
            <person name="Antoniw J."/>
            <person name="Baker S.E."/>
            <person name="Bluhm B.H."/>
            <person name="Breakspear A."/>
            <person name="Brown D.W."/>
            <person name="Butchko R.A."/>
            <person name="Chapman S."/>
            <person name="Coulson R."/>
            <person name="Coutinho P.M."/>
            <person name="Danchin E.G."/>
            <person name="Diener A."/>
            <person name="Gale L.R."/>
            <person name="Gardiner D.M."/>
            <person name="Goff S."/>
            <person name="Hammond-Kosack K.E."/>
            <person name="Hilburn K."/>
            <person name="Hua-Van A."/>
            <person name="Jonkers W."/>
            <person name="Kazan K."/>
            <person name="Kodira C.D."/>
            <person name="Koehrsen M."/>
            <person name="Kumar L."/>
            <person name="Lee Y.H."/>
            <person name="Li L."/>
            <person name="Manners J.M."/>
            <person name="Miranda-Saavedra D."/>
            <person name="Mukherjee M."/>
            <person name="Park G."/>
            <person name="Park J."/>
            <person name="Park S.Y."/>
            <person name="Proctor R.H."/>
            <person name="Regev A."/>
            <person name="Ruiz-Roldan M.C."/>
            <person name="Sain D."/>
            <person name="Sakthikumar S."/>
            <person name="Sykes S."/>
            <person name="Schwartz D.C."/>
            <person name="Turgeon B.G."/>
            <person name="Wapinski I."/>
            <person name="Yoder O."/>
            <person name="Young S."/>
            <person name="Zeng Q."/>
            <person name="Zhou S."/>
            <person name="Galagan J."/>
            <person name="Cuomo C.A."/>
            <person name="Kistler H.C."/>
            <person name="Rep M."/>
        </authorList>
    </citation>
    <scope>NUCLEOTIDE SEQUENCE [LARGE SCALE GENOMIC DNA]</scope>
    <source>
        <strain evidence="5">4287</strain>
    </source>
</reference>
<dbReference type="Gene3D" id="1.10.1200.10">
    <property type="entry name" value="ACP-like"/>
    <property type="match status" value="1"/>
</dbReference>
<dbReference type="GeneID" id="28948341"/>
<dbReference type="VEuPathDB" id="FungiDB:FOXG_06449"/>
<dbReference type="KEGG" id="fox:FOXG_06449"/>
<feature type="domain" description="Carrier" evidence="4">
    <location>
        <begin position="378"/>
        <end position="454"/>
    </location>
</feature>
<dbReference type="PROSITE" id="PS00012">
    <property type="entry name" value="PHOSPHOPANTETHEINE"/>
    <property type="match status" value="1"/>
</dbReference>
<dbReference type="PANTHER" id="PTHR45527">
    <property type="entry name" value="NONRIBOSOMAL PEPTIDE SYNTHETASE"/>
    <property type="match status" value="1"/>
</dbReference>
<dbReference type="EMBL" id="DS231701">
    <property type="protein sequence ID" value="KNB04278.1"/>
    <property type="molecule type" value="Genomic_DNA"/>
</dbReference>
<evidence type="ECO:0000259" key="4">
    <source>
        <dbReference type="PROSITE" id="PS50075"/>
    </source>
</evidence>
<dbReference type="PROSITE" id="PS50075">
    <property type="entry name" value="CARRIER"/>
    <property type="match status" value="1"/>
</dbReference>
<dbReference type="InterPro" id="IPR023213">
    <property type="entry name" value="CAT-like_dom_sf"/>
</dbReference>
<reference evidence="5" key="1">
    <citation type="submission" date="2007-04" db="EMBL/GenBank/DDBJ databases">
        <authorList>
            <consortium name="The Broad Institute Genome Sequencing Platform"/>
            <person name="Birren B."/>
            <person name="Lander E."/>
            <person name="Galagan J."/>
            <person name="Nusbaum C."/>
            <person name="Devon K."/>
            <person name="Ma L.-J."/>
            <person name="Jaffe D."/>
            <person name="Butler J."/>
            <person name="Alvarez P."/>
            <person name="Gnerre S."/>
            <person name="Grabherr M."/>
            <person name="Kleber M."/>
            <person name="Mauceli E."/>
            <person name="Brockman W."/>
            <person name="MacCallum I.A."/>
            <person name="Young S."/>
            <person name="LaButti K."/>
            <person name="DeCaprio D."/>
            <person name="Crawford M."/>
            <person name="Koehrsen M."/>
            <person name="Engels R."/>
            <person name="Montgomery P."/>
            <person name="Pearson M."/>
            <person name="Howarth C."/>
            <person name="Larson L."/>
            <person name="White J."/>
            <person name="O'Leary S."/>
            <person name="Kodira C."/>
            <person name="Zeng Q."/>
            <person name="Yandava C."/>
            <person name="Alvarado L."/>
            <person name="Kistler C."/>
            <person name="Shim W.-B."/>
            <person name="Kang S."/>
            <person name="Woloshuk C."/>
        </authorList>
    </citation>
    <scope>NUCLEOTIDE SEQUENCE</scope>
    <source>
        <strain evidence="5">4287</strain>
    </source>
</reference>
<organism evidence="5 6">
    <name type="scientific">Fusarium oxysporum f. sp. lycopersici (strain 4287 / CBS 123668 / FGSC 9935 / NRRL 34936)</name>
    <name type="common">Fusarium vascular wilt of tomato</name>
    <dbReference type="NCBI Taxonomy" id="426428"/>
    <lineage>
        <taxon>Eukaryota</taxon>
        <taxon>Fungi</taxon>
        <taxon>Dikarya</taxon>
        <taxon>Ascomycota</taxon>
        <taxon>Pezizomycotina</taxon>
        <taxon>Sordariomycetes</taxon>
        <taxon>Hypocreomycetidae</taxon>
        <taxon>Hypocreales</taxon>
        <taxon>Nectriaceae</taxon>
        <taxon>Fusarium</taxon>
        <taxon>Fusarium oxysporum species complex</taxon>
    </lineage>
</organism>
<dbReference type="InterPro" id="IPR036736">
    <property type="entry name" value="ACP-like_sf"/>
</dbReference>
<dbReference type="Gene3D" id="3.30.559.10">
    <property type="entry name" value="Chloramphenicol acetyltransferase-like domain"/>
    <property type="match status" value="2"/>
</dbReference>
<dbReference type="Pfam" id="PF00668">
    <property type="entry name" value="Condensation"/>
    <property type="match status" value="2"/>
</dbReference>
<evidence type="ECO:0000313" key="5">
    <source>
        <dbReference type="EMBL" id="KNB04278.1"/>
    </source>
</evidence>
<dbReference type="Gene3D" id="3.30.559.30">
    <property type="entry name" value="Nonribosomal peptide synthetase, condensation domain"/>
    <property type="match status" value="2"/>
</dbReference>
<dbReference type="SUPFAM" id="SSF52777">
    <property type="entry name" value="CoA-dependent acyltransferases"/>
    <property type="match status" value="4"/>
</dbReference>
<keyword evidence="1" id="KW-0596">Phosphopantetheine</keyword>
<dbReference type="Proteomes" id="UP000009097">
    <property type="component" value="Unassembled WGS sequence"/>
</dbReference>
<dbReference type="AlphaFoldDB" id="A0A0J9UZE7"/>
<dbReference type="InterPro" id="IPR001242">
    <property type="entry name" value="Condensation_dom"/>
</dbReference>
<dbReference type="GO" id="GO:0016874">
    <property type="term" value="F:ligase activity"/>
    <property type="evidence" value="ECO:0007669"/>
    <property type="project" value="UniProtKB-KW"/>
</dbReference>
<dbReference type="OrthoDB" id="416786at2759"/>
<keyword evidence="2" id="KW-0597">Phosphoprotein</keyword>
<evidence type="ECO:0000256" key="2">
    <source>
        <dbReference type="ARBA" id="ARBA00022553"/>
    </source>
</evidence>
<sequence>MTYCQVIAESFDADIEITTVQNLDELHQLTATATAKAREGAGLRQLVQLRLANMGSHRYMVLSMAHALYDGWSLSLLFQDLQALLEGRLVTRSPVEPFLIKVLGSTNQKAKDFWTQYVEDASPSIIPTSETSSRPTENTLRRLESASKIGLSEIETACKRLSVSLQVLCQACWAITLARQTKKLDVLFGTVLSGRDFDGADNLVFPTMNTIALRCILHGSVFEFLRYLEENMIDIRDSQQYPLRKVQSATKLNGQELFNTLFILQKSPVAESSDRPLLTSIEASSATEYPLCVEAEAMSDTLLWRLALQPQCVWDGGPESILKTLDTVMGFLIQPGSSEILSFEEHGVSICGMAPVMLDDGSKSGSINSTDLSPEEDREWSHVEAEIRNILYQVSCVPVASIRISDNLYHLGLDSISAIKVSSLLQKNEINLRPQDLVKSSSIAEMAQLATQAQAIPSETLETTEEWVPPEDINLEVLLRARGIAKEDAEVLPALPMQVYMLSAWQKAEGSVFFPEFPCQIKTSVDLNGIQTAWDKLVSELPLLRTCFIPTQSPTIPVLQVVLKSYKLSLTQHPPMEKSNQAAQPLVRAHITLQEDCIWSFKLQIHHALYDGVSLPALLRRFSQLLHGSVVVENNGFAQWKNFVVRQASDAAQKDRRAFWAAYLHGTSSSSIAAKSQADVKNRISHLNESAIPDVSQIQAISTQSGISLQAWFLAAYARVLATRNNTPDNGSVVFGMYLANRAAASDSLPQVYPTLNLVPLRVDSPIELPLSSVARNIQRDIHQITSDGRSDVGLWEIDQWTGVQVKSFVNFLSLSNDTGSVENSVTVLSQEITDNSYHHHVPAQFEAARQGSFSVDGIPLAVDVEASVDKGRLAIGIFGSQQQISREEAVLVASSIADTLRHATE</sequence>
<dbReference type="GO" id="GO:0044550">
    <property type="term" value="P:secondary metabolite biosynthetic process"/>
    <property type="evidence" value="ECO:0007669"/>
    <property type="project" value="TreeGrafter"/>
</dbReference>
<protein>
    <recommendedName>
        <fullName evidence="4">Carrier domain-containing protein</fullName>
    </recommendedName>
</protein>
<proteinExistence type="predicted"/>
<evidence type="ECO:0000256" key="3">
    <source>
        <dbReference type="ARBA" id="ARBA00022598"/>
    </source>
</evidence>
<keyword evidence="3" id="KW-0436">Ligase</keyword>
<gene>
    <name evidence="5" type="ORF">FOXG_06449</name>
</gene>
<dbReference type="Pfam" id="PF00550">
    <property type="entry name" value="PP-binding"/>
    <property type="match status" value="1"/>
</dbReference>
<evidence type="ECO:0000256" key="1">
    <source>
        <dbReference type="ARBA" id="ARBA00022450"/>
    </source>
</evidence>
<dbReference type="PANTHER" id="PTHR45527:SF1">
    <property type="entry name" value="FATTY ACID SYNTHASE"/>
    <property type="match status" value="1"/>
</dbReference>
<name>A0A0J9UZE7_FUSO4</name>
<dbReference type="InterPro" id="IPR009081">
    <property type="entry name" value="PP-bd_ACP"/>
</dbReference>
<dbReference type="GO" id="GO:0043041">
    <property type="term" value="P:amino acid activation for nonribosomal peptide biosynthetic process"/>
    <property type="evidence" value="ECO:0007669"/>
    <property type="project" value="TreeGrafter"/>
</dbReference>
<dbReference type="RefSeq" id="XP_018242323.1">
    <property type="nucleotide sequence ID" value="XM_018385123.1"/>
</dbReference>
<dbReference type="GO" id="GO:0031177">
    <property type="term" value="F:phosphopantetheine binding"/>
    <property type="evidence" value="ECO:0007669"/>
    <property type="project" value="TreeGrafter"/>
</dbReference>
<dbReference type="SUPFAM" id="SSF47336">
    <property type="entry name" value="ACP-like"/>
    <property type="match status" value="1"/>
</dbReference>
<evidence type="ECO:0000313" key="6">
    <source>
        <dbReference type="Proteomes" id="UP000009097"/>
    </source>
</evidence>
<dbReference type="GO" id="GO:0005737">
    <property type="term" value="C:cytoplasm"/>
    <property type="evidence" value="ECO:0007669"/>
    <property type="project" value="TreeGrafter"/>
</dbReference>
<dbReference type="InterPro" id="IPR006162">
    <property type="entry name" value="Ppantetheine_attach_site"/>
</dbReference>
<accession>A0A0J9UZE7</accession>